<dbReference type="AlphaFoldDB" id="A0A0D6JDF8"/>
<evidence type="ECO:0000313" key="8">
    <source>
        <dbReference type="Proteomes" id="UP000033187"/>
    </source>
</evidence>
<dbReference type="InterPro" id="IPR024607">
    <property type="entry name" value="Sulfatase_CS"/>
</dbReference>
<keyword evidence="2" id="KW-0479">Metal-binding</keyword>
<evidence type="ECO:0000256" key="1">
    <source>
        <dbReference type="ARBA" id="ARBA00008779"/>
    </source>
</evidence>
<organism evidence="7 8">
    <name type="scientific">Candidatus Filomicrobium marinum</name>
    <dbReference type="NCBI Taxonomy" id="1608628"/>
    <lineage>
        <taxon>Bacteria</taxon>
        <taxon>Pseudomonadati</taxon>
        <taxon>Pseudomonadota</taxon>
        <taxon>Alphaproteobacteria</taxon>
        <taxon>Hyphomicrobiales</taxon>
        <taxon>Hyphomicrobiaceae</taxon>
        <taxon>Filomicrobium</taxon>
    </lineage>
</organism>
<evidence type="ECO:0000256" key="5">
    <source>
        <dbReference type="SAM" id="MobiDB-lite"/>
    </source>
</evidence>
<dbReference type="CDD" id="cd16025">
    <property type="entry name" value="PAS_like"/>
    <property type="match status" value="1"/>
</dbReference>
<comment type="similarity">
    <text evidence="1">Belongs to the sulfatase family.</text>
</comment>
<dbReference type="SUPFAM" id="SSF53649">
    <property type="entry name" value="Alkaline phosphatase-like"/>
    <property type="match status" value="1"/>
</dbReference>
<dbReference type="Proteomes" id="UP000033187">
    <property type="component" value="Chromosome 1"/>
</dbReference>
<dbReference type="GO" id="GO:0046872">
    <property type="term" value="F:metal ion binding"/>
    <property type="evidence" value="ECO:0007669"/>
    <property type="project" value="UniProtKB-KW"/>
</dbReference>
<dbReference type="Gene3D" id="3.40.720.10">
    <property type="entry name" value="Alkaline Phosphatase, subunit A"/>
    <property type="match status" value="1"/>
</dbReference>
<dbReference type="OrthoDB" id="9795675at2"/>
<dbReference type="PANTHER" id="PTHR42693">
    <property type="entry name" value="ARYLSULFATASE FAMILY MEMBER"/>
    <property type="match status" value="1"/>
</dbReference>
<proteinExistence type="inferred from homology"/>
<dbReference type="InterPro" id="IPR017850">
    <property type="entry name" value="Alkaline_phosphatase_core_sf"/>
</dbReference>
<dbReference type="InterPro" id="IPR000917">
    <property type="entry name" value="Sulfatase_N"/>
</dbReference>
<reference evidence="8" key="1">
    <citation type="submission" date="2015-02" db="EMBL/GenBank/DDBJ databases">
        <authorList>
            <person name="Chooi Y.-H."/>
        </authorList>
    </citation>
    <scope>NUCLEOTIDE SEQUENCE [LARGE SCALE GENOMIC DNA]</scope>
    <source>
        <strain evidence="8">strain Y</strain>
    </source>
</reference>
<dbReference type="EMBL" id="LN829119">
    <property type="protein sequence ID" value="CPR17850.1"/>
    <property type="molecule type" value="Genomic_DNA"/>
</dbReference>
<evidence type="ECO:0000259" key="6">
    <source>
        <dbReference type="Pfam" id="PF00884"/>
    </source>
</evidence>
<feature type="region of interest" description="Disordered" evidence="5">
    <location>
        <begin position="1"/>
        <end position="22"/>
    </location>
</feature>
<dbReference type="GO" id="GO:0016787">
    <property type="term" value="F:hydrolase activity"/>
    <property type="evidence" value="ECO:0007669"/>
    <property type="project" value="UniProtKB-KW"/>
</dbReference>
<keyword evidence="8" id="KW-1185">Reference proteome</keyword>
<keyword evidence="3" id="KW-0378">Hydrolase</keyword>
<evidence type="ECO:0000256" key="3">
    <source>
        <dbReference type="ARBA" id="ARBA00022801"/>
    </source>
</evidence>
<name>A0A0D6JDF8_9HYPH</name>
<dbReference type="PROSITE" id="PS00149">
    <property type="entry name" value="SULFATASE_2"/>
    <property type="match status" value="1"/>
</dbReference>
<dbReference type="KEGG" id="fiy:BN1229_v1_1446"/>
<dbReference type="Gene3D" id="3.30.1120.10">
    <property type="match status" value="1"/>
</dbReference>
<accession>A0A0D6JDF8</accession>
<dbReference type="PROSITE" id="PS00523">
    <property type="entry name" value="SULFATASE_1"/>
    <property type="match status" value="1"/>
</dbReference>
<dbReference type="PROSITE" id="PS51318">
    <property type="entry name" value="TAT"/>
    <property type="match status" value="1"/>
</dbReference>
<evidence type="ECO:0000256" key="4">
    <source>
        <dbReference type="ARBA" id="ARBA00022837"/>
    </source>
</evidence>
<gene>
    <name evidence="7" type="ORF">YBN1229_v1_1446</name>
</gene>
<dbReference type="Pfam" id="PF00884">
    <property type="entry name" value="Sulfatase"/>
    <property type="match status" value="1"/>
</dbReference>
<protein>
    <submittedName>
        <fullName evidence="7">Sulfatase</fullName>
    </submittedName>
</protein>
<feature type="compositionally biased region" description="Polar residues" evidence="5">
    <location>
        <begin position="9"/>
        <end position="21"/>
    </location>
</feature>
<sequence length="839" mass="92086">MVTQKRSHPASSENRDPLQTTGINRRGLLLGGSLIAASAVATTAFPNAGYAELKEYPPGTTFPGRIGRTIDESQPAWPAPIVAKPGSPNVLFIVLDDTGFGQLGCYGSPINTPNINRLAEGGLLYTNMHTTALCSPTRSCILTGRNHHSNAMACITEGSTGYPGSNGLIPFENGFLSEMLVGQGYSTFAVGKWHLTPAEQISAAGPYNRWPLGRGFERYYGFLSGDTSQYYPDLVYDNRQVEPPKTPEEGYHLTPDLVDKAIGFIADTKQLAPEKPFFLYLATGAQHAPHQVPKEWADKYKGKFDDGWDAYREKVFAKQKELGVIPQNTVLSRHDPDVQDWGQLPADERKLYARMMEVFAGFLEHTDHHIGRLVDFLEQMGELDNTLIMLISDNGASAEGGPHGSVNENKFFNNVPDDLQQNLQALDELGGPKYFNHYAWGWTFAGDTPFKRWKRETFRGGVSDAFLVHWPKGIEPKGGVRTQFAHAIDMVPTVLEALEISPPKDIRGVTQSPIEGVSFAHTFNDAAAASKHDTQYFEMFAHRAIYHDGWRAVCPFPGDSFAEAKASFGELTLTEDKLRELDAKGWELYNLTEDPAETNNLAETHRAKLIEMIALWYVEAGRYDVLPLDSRGTARFADPRPQLTKERDTYVYYPGTQSVPENVAVKVLNRAHTISADVDVPSEGAEGVLICHGGNTGGYTLFVKDGKLHYVHNYVSAEEFDIASTESIPTGKLTLRYEFEPTGKPDLAHGKGTPGKGRLFANETLIGQGELPVTIPLLIGLGGGLSVGRNPGSPVSELYTPPFAFTGKIFKVTVDVSGKSTQSAEEQHKAAAMAAMKRQ</sequence>
<dbReference type="InterPro" id="IPR050738">
    <property type="entry name" value="Sulfatase"/>
</dbReference>
<evidence type="ECO:0000313" key="7">
    <source>
        <dbReference type="EMBL" id="CPR17850.1"/>
    </source>
</evidence>
<dbReference type="KEGG" id="fil:BN1229_v1_1445"/>
<dbReference type="InterPro" id="IPR006311">
    <property type="entry name" value="TAT_signal"/>
</dbReference>
<keyword evidence="4" id="KW-0106">Calcium</keyword>
<evidence type="ECO:0000256" key="2">
    <source>
        <dbReference type="ARBA" id="ARBA00022723"/>
    </source>
</evidence>
<dbReference type="PANTHER" id="PTHR42693:SF43">
    <property type="entry name" value="BLL2667 PROTEIN"/>
    <property type="match status" value="1"/>
</dbReference>
<feature type="domain" description="Sulfatase N-terminal" evidence="6">
    <location>
        <begin position="88"/>
        <end position="499"/>
    </location>
</feature>